<feature type="region of interest" description="Disordered" evidence="1">
    <location>
        <begin position="115"/>
        <end position="145"/>
    </location>
</feature>
<proteinExistence type="predicted"/>
<reference evidence="2 3" key="1">
    <citation type="submission" date="2016-10" db="EMBL/GenBank/DDBJ databases">
        <authorList>
            <person name="de Groot N.N."/>
        </authorList>
    </citation>
    <scope>NUCLEOTIDE SEQUENCE [LARGE SCALE GENOMIC DNA]</scope>
    <source>
        <strain evidence="2 3">CGMCC 4.1859</strain>
    </source>
</reference>
<dbReference type="EMBL" id="FNAX01000006">
    <property type="protein sequence ID" value="SDF20713.1"/>
    <property type="molecule type" value="Genomic_DNA"/>
</dbReference>
<dbReference type="Proteomes" id="UP000198614">
    <property type="component" value="Unassembled WGS sequence"/>
</dbReference>
<evidence type="ECO:0000313" key="2">
    <source>
        <dbReference type="EMBL" id="SDF20713.1"/>
    </source>
</evidence>
<evidence type="ECO:0000256" key="1">
    <source>
        <dbReference type="SAM" id="MobiDB-lite"/>
    </source>
</evidence>
<accession>A0A1G7J733</accession>
<gene>
    <name evidence="2" type="ORF">SAMN05216260_106312</name>
</gene>
<evidence type="ECO:0000313" key="3">
    <source>
        <dbReference type="Proteomes" id="UP000198614"/>
    </source>
</evidence>
<organism evidence="2 3">
    <name type="scientific">Streptomyces griseoaurantiacus</name>
    <dbReference type="NCBI Taxonomy" id="68213"/>
    <lineage>
        <taxon>Bacteria</taxon>
        <taxon>Bacillati</taxon>
        <taxon>Actinomycetota</taxon>
        <taxon>Actinomycetes</taxon>
        <taxon>Kitasatosporales</taxon>
        <taxon>Streptomycetaceae</taxon>
        <taxon>Streptomyces</taxon>
        <taxon>Streptomyces aurantiacus group</taxon>
    </lineage>
</organism>
<sequence>MNQQHEDERSRIRTAMDRLLAGQPTCSNGSLTVVALAAEAGVHRMALQKRHADLKEEFYARVRTETHQTPEVERRLRKEVVRLKEALKDSRAAEAASRHRAEQMALAAAVLILRRPDDQDQPVPGNVIPFRPSGDDRPAGDQSLS</sequence>
<protein>
    <submittedName>
        <fullName evidence="2">Uncharacterized protein</fullName>
    </submittedName>
</protein>
<name>A0A1G7J733_9ACTN</name>
<dbReference type="OrthoDB" id="7472701at2"/>
<dbReference type="AlphaFoldDB" id="A0A1G7J733"/>